<feature type="domain" description="Non-haem dioxygenase N-terminal" evidence="6">
    <location>
        <begin position="6"/>
        <end position="99"/>
    </location>
</feature>
<proteinExistence type="predicted"/>
<keyword evidence="8" id="KW-1185">Reference proteome</keyword>
<evidence type="ECO:0000256" key="4">
    <source>
        <dbReference type="SAM" id="MobiDB-lite"/>
    </source>
</evidence>
<dbReference type="EMBL" id="JBGMDY010000008">
    <property type="protein sequence ID" value="KAL2326449.1"/>
    <property type="molecule type" value="Genomic_DNA"/>
</dbReference>
<evidence type="ECO:0000313" key="7">
    <source>
        <dbReference type="EMBL" id="KAL2326449.1"/>
    </source>
</evidence>
<evidence type="ECO:0000313" key="8">
    <source>
        <dbReference type="Proteomes" id="UP001603857"/>
    </source>
</evidence>
<sequence>MGEACIPTVDLSPFLRGDEDGKKKAIEIITQACSEYGFFQIVNHGFSPDLMKEAIQLSKTFFDYSYEEKNKSKGSASSNVPFPPGYNRRPEHSPDKNEFLLVFPPGSNSNVFPPNPPNFRDMLEEMFMKMSQMGVLVESIICECLGLPANLLKEFNDDRSWDYMVAFNYYAATSNNENNGIAKREDSNCVTLVIQDEVGGLQIRKNGDWIPIVPIKDAIVVNVGDVIQVLSNKKFKSATYRIVRTKERSRIWKVLTHIPIKDISPLYDA</sequence>
<evidence type="ECO:0000259" key="5">
    <source>
        <dbReference type="Pfam" id="PF03171"/>
    </source>
</evidence>
<feature type="domain" description="Isopenicillin N synthase-like Fe(2+) 2OG dioxygenase" evidence="5">
    <location>
        <begin position="162"/>
        <end position="251"/>
    </location>
</feature>
<dbReference type="Pfam" id="PF03171">
    <property type="entry name" value="2OG-FeII_Oxy"/>
    <property type="match status" value="1"/>
</dbReference>
<evidence type="ECO:0000256" key="3">
    <source>
        <dbReference type="ARBA" id="ARBA00023004"/>
    </source>
</evidence>
<dbReference type="InterPro" id="IPR044861">
    <property type="entry name" value="IPNS-like_FE2OG_OXY"/>
</dbReference>
<dbReference type="Proteomes" id="UP001603857">
    <property type="component" value="Unassembled WGS sequence"/>
</dbReference>
<keyword evidence="1" id="KW-0479">Metal-binding</keyword>
<comment type="caution">
    <text evidence="7">The sequence shown here is derived from an EMBL/GenBank/DDBJ whole genome shotgun (WGS) entry which is preliminary data.</text>
</comment>
<name>A0ABD1LSG6_9FABA</name>
<dbReference type="InterPro" id="IPR027443">
    <property type="entry name" value="IPNS-like_sf"/>
</dbReference>
<dbReference type="InterPro" id="IPR026992">
    <property type="entry name" value="DIOX_N"/>
</dbReference>
<evidence type="ECO:0000256" key="2">
    <source>
        <dbReference type="ARBA" id="ARBA00022896"/>
    </source>
</evidence>
<dbReference type="Pfam" id="PF14226">
    <property type="entry name" value="DIOX_N"/>
    <property type="match status" value="1"/>
</dbReference>
<dbReference type="GO" id="GO:0031418">
    <property type="term" value="F:L-ascorbic acid binding"/>
    <property type="evidence" value="ECO:0007669"/>
    <property type="project" value="UniProtKB-KW"/>
</dbReference>
<dbReference type="GO" id="GO:0046872">
    <property type="term" value="F:metal ion binding"/>
    <property type="evidence" value="ECO:0007669"/>
    <property type="project" value="UniProtKB-KW"/>
</dbReference>
<dbReference type="AlphaFoldDB" id="A0ABD1LSG6"/>
<protein>
    <submittedName>
        <fullName evidence="7">Uncharacterized protein</fullName>
    </submittedName>
</protein>
<keyword evidence="2" id="KW-0847">Vitamin C</keyword>
<reference evidence="7 8" key="1">
    <citation type="submission" date="2024-08" db="EMBL/GenBank/DDBJ databases">
        <title>Insights into the chromosomal genome structure of Flemingia macrophylla.</title>
        <authorList>
            <person name="Ding Y."/>
            <person name="Zhao Y."/>
            <person name="Bi W."/>
            <person name="Wu M."/>
            <person name="Zhao G."/>
            <person name="Gong Y."/>
            <person name="Li W."/>
            <person name="Zhang P."/>
        </authorList>
    </citation>
    <scope>NUCLEOTIDE SEQUENCE [LARGE SCALE GENOMIC DNA]</scope>
    <source>
        <strain evidence="7">DYQJB</strain>
        <tissue evidence="7">Leaf</tissue>
    </source>
</reference>
<feature type="region of interest" description="Disordered" evidence="4">
    <location>
        <begin position="71"/>
        <end position="91"/>
    </location>
</feature>
<evidence type="ECO:0000256" key="1">
    <source>
        <dbReference type="ARBA" id="ARBA00022723"/>
    </source>
</evidence>
<gene>
    <name evidence="7" type="ORF">Fmac_025507</name>
</gene>
<evidence type="ECO:0000259" key="6">
    <source>
        <dbReference type="Pfam" id="PF14226"/>
    </source>
</evidence>
<accession>A0ABD1LSG6</accession>
<organism evidence="7 8">
    <name type="scientific">Flemingia macrophylla</name>
    <dbReference type="NCBI Taxonomy" id="520843"/>
    <lineage>
        <taxon>Eukaryota</taxon>
        <taxon>Viridiplantae</taxon>
        <taxon>Streptophyta</taxon>
        <taxon>Embryophyta</taxon>
        <taxon>Tracheophyta</taxon>
        <taxon>Spermatophyta</taxon>
        <taxon>Magnoliopsida</taxon>
        <taxon>eudicotyledons</taxon>
        <taxon>Gunneridae</taxon>
        <taxon>Pentapetalae</taxon>
        <taxon>rosids</taxon>
        <taxon>fabids</taxon>
        <taxon>Fabales</taxon>
        <taxon>Fabaceae</taxon>
        <taxon>Papilionoideae</taxon>
        <taxon>50 kb inversion clade</taxon>
        <taxon>NPAAA clade</taxon>
        <taxon>indigoferoid/millettioid clade</taxon>
        <taxon>Phaseoleae</taxon>
        <taxon>Flemingia</taxon>
    </lineage>
</organism>
<dbReference type="PANTHER" id="PTHR47991">
    <property type="entry name" value="OXOGLUTARATE/IRON-DEPENDENT DIOXYGENASE"/>
    <property type="match status" value="1"/>
</dbReference>
<dbReference type="SUPFAM" id="SSF51197">
    <property type="entry name" value="Clavaminate synthase-like"/>
    <property type="match status" value="1"/>
</dbReference>
<keyword evidence="3" id="KW-0408">Iron</keyword>
<dbReference type="InterPro" id="IPR050295">
    <property type="entry name" value="Plant_2OG-oxidoreductases"/>
</dbReference>
<dbReference type="Gene3D" id="2.60.120.330">
    <property type="entry name" value="B-lactam Antibiotic, Isopenicillin N Synthase, Chain"/>
    <property type="match status" value="1"/>
</dbReference>